<dbReference type="Pfam" id="PF07690">
    <property type="entry name" value="MFS_1"/>
    <property type="match status" value="1"/>
</dbReference>
<keyword evidence="4 5" id="KW-0472">Membrane</keyword>
<dbReference type="PANTHER" id="PTHR23502">
    <property type="entry name" value="MAJOR FACILITATOR SUPERFAMILY"/>
    <property type="match status" value="1"/>
</dbReference>
<protein>
    <recommendedName>
        <fullName evidence="6">Major facilitator superfamily (MFS) profile domain-containing protein</fullName>
    </recommendedName>
</protein>
<dbReference type="STRING" id="104259.A0A0F7U5K1"/>
<evidence type="ECO:0000313" key="7">
    <source>
        <dbReference type="EMBL" id="CEJ62737.1"/>
    </source>
</evidence>
<dbReference type="InterPro" id="IPR011701">
    <property type="entry name" value="MFS"/>
</dbReference>
<evidence type="ECO:0000256" key="2">
    <source>
        <dbReference type="ARBA" id="ARBA00022692"/>
    </source>
</evidence>
<evidence type="ECO:0000259" key="6">
    <source>
        <dbReference type="PROSITE" id="PS50850"/>
    </source>
</evidence>
<evidence type="ECO:0000256" key="4">
    <source>
        <dbReference type="ARBA" id="ARBA00023136"/>
    </source>
</evidence>
<accession>A0A0F7U5K1</accession>
<feature type="transmembrane region" description="Helical" evidence="5">
    <location>
        <begin position="156"/>
        <end position="179"/>
    </location>
</feature>
<dbReference type="SUPFAM" id="SSF103473">
    <property type="entry name" value="MFS general substrate transporter"/>
    <property type="match status" value="1"/>
</dbReference>
<dbReference type="Gene3D" id="1.20.1250.20">
    <property type="entry name" value="MFS general substrate transporter like domains"/>
    <property type="match status" value="1"/>
</dbReference>
<dbReference type="InterPro" id="IPR020846">
    <property type="entry name" value="MFS_dom"/>
</dbReference>
<evidence type="ECO:0000256" key="5">
    <source>
        <dbReference type="SAM" id="Phobius"/>
    </source>
</evidence>
<dbReference type="InterPro" id="IPR036259">
    <property type="entry name" value="MFS_trans_sf"/>
</dbReference>
<feature type="transmembrane region" description="Helical" evidence="5">
    <location>
        <begin position="125"/>
        <end position="144"/>
    </location>
</feature>
<dbReference type="GO" id="GO:0015606">
    <property type="term" value="F:spermidine transmembrane transporter activity"/>
    <property type="evidence" value="ECO:0007669"/>
    <property type="project" value="TreeGrafter"/>
</dbReference>
<feature type="transmembrane region" description="Helical" evidence="5">
    <location>
        <begin position="363"/>
        <end position="385"/>
    </location>
</feature>
<keyword evidence="3 5" id="KW-1133">Transmembrane helix</keyword>
<comment type="subcellular location">
    <subcellularLocation>
        <location evidence="1">Membrane</location>
        <topology evidence="1">Multi-pass membrane protein</topology>
    </subcellularLocation>
</comment>
<dbReference type="AlphaFoldDB" id="A0A0F7U5K1"/>
<keyword evidence="8" id="KW-1185">Reference proteome</keyword>
<feature type="transmembrane region" description="Helical" evidence="5">
    <location>
        <begin position="258"/>
        <end position="281"/>
    </location>
</feature>
<dbReference type="OrthoDB" id="3936150at2759"/>
<organism evidence="7 8">
    <name type="scientific">Penicillium brasilianum</name>
    <dbReference type="NCBI Taxonomy" id="104259"/>
    <lineage>
        <taxon>Eukaryota</taxon>
        <taxon>Fungi</taxon>
        <taxon>Dikarya</taxon>
        <taxon>Ascomycota</taxon>
        <taxon>Pezizomycotina</taxon>
        <taxon>Eurotiomycetes</taxon>
        <taxon>Eurotiomycetidae</taxon>
        <taxon>Eurotiales</taxon>
        <taxon>Aspergillaceae</taxon>
        <taxon>Penicillium</taxon>
    </lineage>
</organism>
<evidence type="ECO:0000256" key="1">
    <source>
        <dbReference type="ARBA" id="ARBA00004141"/>
    </source>
</evidence>
<dbReference type="EMBL" id="CDHK01000021">
    <property type="protein sequence ID" value="CEJ62737.1"/>
    <property type="molecule type" value="Genomic_DNA"/>
</dbReference>
<dbReference type="PANTHER" id="PTHR23502:SF182">
    <property type="entry name" value="POLYAMINE TRANSPORTER, PUTATIVE-RELATED"/>
    <property type="match status" value="1"/>
</dbReference>
<feature type="transmembrane region" description="Helical" evidence="5">
    <location>
        <begin position="328"/>
        <end position="351"/>
    </location>
</feature>
<feature type="transmembrane region" description="Helical" evidence="5">
    <location>
        <begin position="93"/>
        <end position="113"/>
    </location>
</feature>
<feature type="transmembrane region" description="Helical" evidence="5">
    <location>
        <begin position="302"/>
        <end position="322"/>
    </location>
</feature>
<evidence type="ECO:0000313" key="8">
    <source>
        <dbReference type="Proteomes" id="UP000042958"/>
    </source>
</evidence>
<proteinExistence type="predicted"/>
<feature type="transmembrane region" description="Helical" evidence="5">
    <location>
        <begin position="64"/>
        <end position="87"/>
    </location>
</feature>
<feature type="transmembrane region" description="Helical" evidence="5">
    <location>
        <begin position="34"/>
        <end position="55"/>
    </location>
</feature>
<dbReference type="GO" id="GO:0000297">
    <property type="term" value="F:spermine transmembrane transporter activity"/>
    <property type="evidence" value="ECO:0007669"/>
    <property type="project" value="TreeGrafter"/>
</dbReference>
<name>A0A0F7U5K1_PENBI</name>
<dbReference type="Proteomes" id="UP000042958">
    <property type="component" value="Unassembled WGS sequence"/>
</dbReference>
<reference evidence="8" key="1">
    <citation type="journal article" date="2015" name="Genome Announc.">
        <title>Draft genome sequence of the fungus Penicillium brasilianum MG11.</title>
        <authorList>
            <person name="Horn F."/>
            <person name="Linde J."/>
            <person name="Mattern D.J."/>
            <person name="Walther G."/>
            <person name="Guthke R."/>
            <person name="Brakhage A.A."/>
            <person name="Valiante V."/>
        </authorList>
    </citation>
    <scope>NUCLEOTIDE SEQUENCE [LARGE SCALE GENOMIC DNA]</scope>
    <source>
        <strain evidence="8">MG11</strain>
    </source>
</reference>
<gene>
    <name evidence="7" type="ORF">PMG11_11228</name>
</gene>
<feature type="domain" description="Major facilitator superfamily (MFS) profile" evidence="6">
    <location>
        <begin position="1"/>
        <end position="455"/>
    </location>
</feature>
<keyword evidence="2 5" id="KW-0812">Transmembrane</keyword>
<feature type="transmembrane region" description="Helical" evidence="5">
    <location>
        <begin position="220"/>
        <end position="246"/>
    </location>
</feature>
<feature type="transmembrane region" description="Helical" evidence="5">
    <location>
        <begin position="397"/>
        <end position="417"/>
    </location>
</feature>
<sequence>MSILGAFCMTSANSIYLGAIPDVQRELHVSLTKAILPITLFTIGLGLGPVVSAAISETYGRRPVYLLSLVGSIVFTVVAGSATKWSALGAGRFLSGTLGGPLVAIVAGSINDIWDTKTEDLGNTFYGIFAASLIWGTEVGPVIGQSIKDDTHNWRWTFWLTAIMLGVSCMSLLCPETYGPQIIRSRAKRQDTPLPPRGRLTQVLKLAVGRPLHMLIVEPIVAPTSFISSIALSVVFFFYIAFPLVFERLHSFSRYQSALSFLSLLIGSILGLVFMSIVNKIKFRKARDMMERYGVHMQPEELLYPAMVGGVLLPVSLFWFAWTAYESIHWVVPLLAGIPFGAAYFLIMLGWPLYKNFVYGSRYGASALAAEGFMRYGIAGVVPLFSVQMVERIGIHWSVSIAAFISLMLAPIPWVIYKIGPRLRRRSRYVLAYDATLTSPSDGSVESEPPPKPEK</sequence>
<dbReference type="GO" id="GO:0005886">
    <property type="term" value="C:plasma membrane"/>
    <property type="evidence" value="ECO:0007669"/>
    <property type="project" value="TreeGrafter"/>
</dbReference>
<dbReference type="PROSITE" id="PS50850">
    <property type="entry name" value="MFS"/>
    <property type="match status" value="1"/>
</dbReference>
<evidence type="ECO:0000256" key="3">
    <source>
        <dbReference type="ARBA" id="ARBA00022989"/>
    </source>
</evidence>